<name>A0A0W8G593_9ZZZZ</name>
<organism evidence="1">
    <name type="scientific">hydrocarbon metagenome</name>
    <dbReference type="NCBI Taxonomy" id="938273"/>
    <lineage>
        <taxon>unclassified sequences</taxon>
        <taxon>metagenomes</taxon>
        <taxon>ecological metagenomes</taxon>
    </lineage>
</organism>
<proteinExistence type="predicted"/>
<gene>
    <name evidence="1" type="ORF">ASZ90_002486</name>
</gene>
<protein>
    <submittedName>
        <fullName evidence="1">Uncharacterized protein</fullName>
    </submittedName>
</protein>
<dbReference type="EMBL" id="LNQE01000302">
    <property type="protein sequence ID" value="KUG27667.1"/>
    <property type="molecule type" value="Genomic_DNA"/>
</dbReference>
<sequence>MVIFLALAAVVSCAKTDPRMTLEDFMSLCVSGVSDDCRGACDDFAGVFVVTYPTSGDCRRACDKVQERLGLADVGQGCDSSLDRAGDLCAQYCDKNR</sequence>
<dbReference type="AlphaFoldDB" id="A0A0W8G593"/>
<reference evidence="1" key="1">
    <citation type="journal article" date="2015" name="Proc. Natl. Acad. Sci. U.S.A.">
        <title>Networks of energetic and metabolic interactions define dynamics in microbial communities.</title>
        <authorList>
            <person name="Embree M."/>
            <person name="Liu J.K."/>
            <person name="Al-Bassam M.M."/>
            <person name="Zengler K."/>
        </authorList>
    </citation>
    <scope>NUCLEOTIDE SEQUENCE</scope>
</reference>
<comment type="caution">
    <text evidence="1">The sequence shown here is derived from an EMBL/GenBank/DDBJ whole genome shotgun (WGS) entry which is preliminary data.</text>
</comment>
<accession>A0A0W8G593</accession>
<evidence type="ECO:0000313" key="1">
    <source>
        <dbReference type="EMBL" id="KUG27667.1"/>
    </source>
</evidence>